<name>B9L9X7_NAUPA</name>
<keyword evidence="2" id="KW-1185">Reference proteome</keyword>
<dbReference type="HOGENOM" id="CLU_2718157_0_0_7"/>
<protein>
    <submittedName>
        <fullName evidence="1">Uncharacterized protein</fullName>
    </submittedName>
</protein>
<organism evidence="1 2">
    <name type="scientific">Nautilia profundicola (strain ATCC BAA-1463 / DSM 18972 / AmH)</name>
    <dbReference type="NCBI Taxonomy" id="598659"/>
    <lineage>
        <taxon>Bacteria</taxon>
        <taxon>Pseudomonadati</taxon>
        <taxon>Campylobacterota</taxon>
        <taxon>Epsilonproteobacteria</taxon>
        <taxon>Nautiliales</taxon>
        <taxon>Nautiliaceae</taxon>
        <taxon>Nautilia</taxon>
    </lineage>
</organism>
<sequence>MMRVTEERADELYDEMFDEQGVIKIVNLEYYPFYVLKKVDEIAYTCSFWDFVDAYEIKIIDEDEEENEDEDF</sequence>
<dbReference type="STRING" id="598659.NAMH_1036"/>
<proteinExistence type="predicted"/>
<accession>B9L9X7</accession>
<reference evidence="1 2" key="1">
    <citation type="journal article" date="2009" name="PLoS Genet.">
        <title>Adaptations to submarine hydrothermal environments exemplified by the genome of Nautilia profundicola.</title>
        <authorList>
            <person name="Campbell B.J."/>
            <person name="Smith J.L."/>
            <person name="Hanson T.E."/>
            <person name="Klotz M.G."/>
            <person name="Stein L.Y."/>
            <person name="Lee C.K."/>
            <person name="Wu D."/>
            <person name="Robinson J.M."/>
            <person name="Khouri H.M."/>
            <person name="Eisen J.A."/>
            <person name="Cary S.C."/>
        </authorList>
    </citation>
    <scope>NUCLEOTIDE SEQUENCE [LARGE SCALE GENOMIC DNA]</scope>
    <source>
        <strain evidence="2">ATCC BAA-1463 / DSM 18972 / AmH</strain>
    </source>
</reference>
<evidence type="ECO:0000313" key="2">
    <source>
        <dbReference type="Proteomes" id="UP000000448"/>
    </source>
</evidence>
<gene>
    <name evidence="1" type="ordered locus">NAMH_1036</name>
</gene>
<dbReference type="Proteomes" id="UP000000448">
    <property type="component" value="Chromosome"/>
</dbReference>
<dbReference type="AlphaFoldDB" id="B9L9X7"/>
<dbReference type="EMBL" id="CP001279">
    <property type="protein sequence ID" value="ACM92948.1"/>
    <property type="molecule type" value="Genomic_DNA"/>
</dbReference>
<dbReference type="RefSeq" id="WP_015902000.1">
    <property type="nucleotide sequence ID" value="NC_012115.1"/>
</dbReference>
<evidence type="ECO:0000313" key="1">
    <source>
        <dbReference type="EMBL" id="ACM92948.1"/>
    </source>
</evidence>
<dbReference type="KEGG" id="nam:NAMH_1036"/>